<feature type="non-terminal residue" evidence="7">
    <location>
        <position position="355"/>
    </location>
</feature>
<dbReference type="HOGENOM" id="CLU_002833_3_1_1"/>
<accession>V4BWP5</accession>
<dbReference type="InterPro" id="IPR011583">
    <property type="entry name" value="Chitinase_II/V-like_cat"/>
</dbReference>
<dbReference type="GO" id="GO:0005975">
    <property type="term" value="P:carbohydrate metabolic process"/>
    <property type="evidence" value="ECO:0007669"/>
    <property type="project" value="InterPro"/>
</dbReference>
<dbReference type="OMA" id="IKFSETH"/>
<dbReference type="PROSITE" id="PS51910">
    <property type="entry name" value="GH18_2"/>
    <property type="match status" value="1"/>
</dbReference>
<organism evidence="7 8">
    <name type="scientific">Lottia gigantea</name>
    <name type="common">Giant owl limpet</name>
    <dbReference type="NCBI Taxonomy" id="225164"/>
    <lineage>
        <taxon>Eukaryota</taxon>
        <taxon>Metazoa</taxon>
        <taxon>Spiralia</taxon>
        <taxon>Lophotrochozoa</taxon>
        <taxon>Mollusca</taxon>
        <taxon>Gastropoda</taxon>
        <taxon>Patellogastropoda</taxon>
        <taxon>Lottioidea</taxon>
        <taxon>Lottiidae</taxon>
        <taxon>Lottia</taxon>
    </lineage>
</organism>
<dbReference type="Pfam" id="PF00704">
    <property type="entry name" value="Glyco_hydro_18"/>
    <property type="match status" value="1"/>
</dbReference>
<evidence type="ECO:0000256" key="4">
    <source>
        <dbReference type="RuleBase" id="RU000489"/>
    </source>
</evidence>
<evidence type="ECO:0000256" key="1">
    <source>
        <dbReference type="ARBA" id="ARBA00022801"/>
    </source>
</evidence>
<feature type="non-terminal residue" evidence="7">
    <location>
        <position position="1"/>
    </location>
</feature>
<dbReference type="InterPro" id="IPR050314">
    <property type="entry name" value="Glycosyl_Hydrlase_18"/>
</dbReference>
<sequence length="355" mass="40503">KVFCYYSSFAQTRAGIGKFLPEDIDPFLCTHVIYAFVDISPNGRDLLKFNWNDDGPNGLYDRTISLKSKNPQLKVLLAVGGWQIGSKPFIPMISNESNRKQWVKNVVRYLRKYSFDGFDMDWEFPATRGSSPQDKYRFTLLMKELYEAFAREAEESNNEKLLLTLATASGTYYINQSYEPEKIINLRNHMSILRDSITLTYRLLYAQLYQGIFIIDYWLNVGIPKHKLIVGIPTYGMSFTLANPNEHGVFAPATGGGRMGKYTSEGGILSYYEICENINRHGWKTEWIDDQGVPYVYGGDQWAGFENMESVKLKAENINKRDLAGAFVWSVEMDDFGGTCGRGEYPLLSTIVKVL</sequence>
<dbReference type="OrthoDB" id="6130020at2759"/>
<evidence type="ECO:0000256" key="5">
    <source>
        <dbReference type="RuleBase" id="RU004453"/>
    </source>
</evidence>
<dbReference type="SUPFAM" id="SSF54556">
    <property type="entry name" value="Chitinase insertion domain"/>
    <property type="match status" value="1"/>
</dbReference>
<evidence type="ECO:0000313" key="8">
    <source>
        <dbReference type="Proteomes" id="UP000030746"/>
    </source>
</evidence>
<dbReference type="CTD" id="20251641"/>
<evidence type="ECO:0000259" key="6">
    <source>
        <dbReference type="PROSITE" id="PS51910"/>
    </source>
</evidence>
<dbReference type="GO" id="GO:0006032">
    <property type="term" value="P:chitin catabolic process"/>
    <property type="evidence" value="ECO:0007669"/>
    <property type="project" value="TreeGrafter"/>
</dbReference>
<keyword evidence="8" id="KW-1185">Reference proteome</keyword>
<dbReference type="InterPro" id="IPR001579">
    <property type="entry name" value="Glyco_hydro_18_chit_AS"/>
</dbReference>
<dbReference type="Gene3D" id="3.20.20.80">
    <property type="entry name" value="Glycosidases"/>
    <property type="match status" value="1"/>
</dbReference>
<dbReference type="InterPro" id="IPR029070">
    <property type="entry name" value="Chitinase_insertion_sf"/>
</dbReference>
<evidence type="ECO:0000256" key="2">
    <source>
        <dbReference type="ARBA" id="ARBA00023157"/>
    </source>
</evidence>
<dbReference type="FunFam" id="3.10.50.10:FF:000001">
    <property type="entry name" value="Chitinase 3-like 1"/>
    <property type="match status" value="1"/>
</dbReference>
<reference evidence="7 8" key="1">
    <citation type="journal article" date="2013" name="Nature">
        <title>Insights into bilaterian evolution from three spiralian genomes.</title>
        <authorList>
            <person name="Simakov O."/>
            <person name="Marletaz F."/>
            <person name="Cho S.J."/>
            <person name="Edsinger-Gonzales E."/>
            <person name="Havlak P."/>
            <person name="Hellsten U."/>
            <person name="Kuo D.H."/>
            <person name="Larsson T."/>
            <person name="Lv J."/>
            <person name="Arendt D."/>
            <person name="Savage R."/>
            <person name="Osoegawa K."/>
            <person name="de Jong P."/>
            <person name="Grimwood J."/>
            <person name="Chapman J.A."/>
            <person name="Shapiro H."/>
            <person name="Aerts A."/>
            <person name="Otillar R.P."/>
            <person name="Terry A.Y."/>
            <person name="Boore J.L."/>
            <person name="Grigoriev I.V."/>
            <person name="Lindberg D.R."/>
            <person name="Seaver E.C."/>
            <person name="Weisblat D.A."/>
            <person name="Putnam N.H."/>
            <person name="Rokhsar D.S."/>
        </authorList>
    </citation>
    <scope>NUCLEOTIDE SEQUENCE [LARGE SCALE GENOMIC DNA]</scope>
</reference>
<dbReference type="SMART" id="SM00636">
    <property type="entry name" value="Glyco_18"/>
    <property type="match status" value="1"/>
</dbReference>
<dbReference type="SUPFAM" id="SSF51445">
    <property type="entry name" value="(Trans)glycosidases"/>
    <property type="match status" value="1"/>
</dbReference>
<dbReference type="GO" id="GO:0005576">
    <property type="term" value="C:extracellular region"/>
    <property type="evidence" value="ECO:0007669"/>
    <property type="project" value="TreeGrafter"/>
</dbReference>
<name>V4BWP5_LOTGI</name>
<dbReference type="PANTHER" id="PTHR11177:SF317">
    <property type="entry name" value="CHITINASE 12-RELATED"/>
    <property type="match status" value="1"/>
</dbReference>
<feature type="domain" description="GH18" evidence="6">
    <location>
        <begin position="1"/>
        <end position="355"/>
    </location>
</feature>
<evidence type="ECO:0000313" key="7">
    <source>
        <dbReference type="EMBL" id="ESO93434.1"/>
    </source>
</evidence>
<dbReference type="STRING" id="225164.V4BWP5"/>
<dbReference type="PANTHER" id="PTHR11177">
    <property type="entry name" value="CHITINASE"/>
    <property type="match status" value="1"/>
</dbReference>
<keyword evidence="1 4" id="KW-0378">Hydrolase</keyword>
<proteinExistence type="inferred from homology"/>
<dbReference type="InterPro" id="IPR017853">
    <property type="entry name" value="GH"/>
</dbReference>
<dbReference type="GO" id="GO:0004568">
    <property type="term" value="F:chitinase activity"/>
    <property type="evidence" value="ECO:0007669"/>
    <property type="project" value="TreeGrafter"/>
</dbReference>
<keyword evidence="2" id="KW-1015">Disulfide bond</keyword>
<dbReference type="RefSeq" id="XP_009055874.1">
    <property type="nucleotide sequence ID" value="XM_009057626.1"/>
</dbReference>
<gene>
    <name evidence="7" type="ORF">LOTGIDRAFT_62010</name>
</gene>
<dbReference type="InterPro" id="IPR001223">
    <property type="entry name" value="Glyco_hydro18_cat"/>
</dbReference>
<dbReference type="Proteomes" id="UP000030746">
    <property type="component" value="Unassembled WGS sequence"/>
</dbReference>
<evidence type="ECO:0000256" key="3">
    <source>
        <dbReference type="ARBA" id="ARBA00023295"/>
    </source>
</evidence>
<dbReference type="EMBL" id="KB201919">
    <property type="protein sequence ID" value="ESO93434.1"/>
    <property type="molecule type" value="Genomic_DNA"/>
</dbReference>
<dbReference type="GO" id="GO:0008061">
    <property type="term" value="F:chitin binding"/>
    <property type="evidence" value="ECO:0007669"/>
    <property type="project" value="InterPro"/>
</dbReference>
<comment type="similarity">
    <text evidence="5">Belongs to the glycosyl hydrolase 18 family.</text>
</comment>
<dbReference type="GeneID" id="20251641"/>
<protein>
    <recommendedName>
        <fullName evidence="6">GH18 domain-containing protein</fullName>
    </recommendedName>
</protein>
<keyword evidence="3 4" id="KW-0326">Glycosidase</keyword>
<dbReference type="AlphaFoldDB" id="V4BWP5"/>
<dbReference type="KEGG" id="lgi:LOTGIDRAFT_62010"/>
<dbReference type="Gene3D" id="3.10.50.10">
    <property type="match status" value="1"/>
</dbReference>
<dbReference type="PROSITE" id="PS01095">
    <property type="entry name" value="GH18_1"/>
    <property type="match status" value="1"/>
</dbReference>